<sequence>MSNCFVMKCGGSTLAALPDVFFEDLKQLQEEGIIPVIVHGGGPAISDTLGKLGIETEFVNGLRKTNEAVLDVVEMVLAGQINKEIVRKIQLSGAKALGLSGVDGHLIQAKPVANSAEVGLVGDVTDVNAQLIQGVVGMGYMPVIAPVGIGADGGQRYNINADTAAGAVASHLGVERMIVVTDVPGILKTVDGEKRVLPSVTVQEIDDMIASGEIYGGMIPKVRAAVQCIQGQVREVVIVDGSVPQVLSKALKEGGIGTRIVR</sequence>
<dbReference type="EMBL" id="VNJI01000015">
    <property type="protein sequence ID" value="TVY09349.1"/>
    <property type="molecule type" value="Genomic_DNA"/>
</dbReference>
<dbReference type="PANTHER" id="PTHR23342:SF0">
    <property type="entry name" value="N-ACETYLGLUTAMATE SYNTHASE, MITOCHONDRIAL"/>
    <property type="match status" value="1"/>
</dbReference>
<organism evidence="11 12">
    <name type="scientific">Paenibacillus cremeus</name>
    <dbReference type="NCBI Taxonomy" id="2163881"/>
    <lineage>
        <taxon>Bacteria</taxon>
        <taxon>Bacillati</taxon>
        <taxon>Bacillota</taxon>
        <taxon>Bacilli</taxon>
        <taxon>Bacillales</taxon>
        <taxon>Paenibacillaceae</taxon>
        <taxon>Paenibacillus</taxon>
    </lineage>
</organism>
<evidence type="ECO:0000256" key="6">
    <source>
        <dbReference type="ARBA" id="ARBA00022777"/>
    </source>
</evidence>
<keyword evidence="5 9" id="KW-0547">Nucleotide-binding</keyword>
<evidence type="ECO:0000313" key="11">
    <source>
        <dbReference type="EMBL" id="TVY09349.1"/>
    </source>
</evidence>
<dbReference type="AlphaFoldDB" id="A0A559KB69"/>
<dbReference type="SUPFAM" id="SSF53633">
    <property type="entry name" value="Carbamate kinase-like"/>
    <property type="match status" value="1"/>
</dbReference>
<keyword evidence="4 9" id="KW-0808">Transferase</keyword>
<dbReference type="OrthoDB" id="9803155at2"/>
<keyword evidence="12" id="KW-1185">Reference proteome</keyword>
<feature type="domain" description="Aspartate/glutamate/uridylate kinase" evidence="10">
    <location>
        <begin position="4"/>
        <end position="240"/>
    </location>
</feature>
<dbReference type="HAMAP" id="MF_00082">
    <property type="entry name" value="ArgB"/>
    <property type="match status" value="1"/>
</dbReference>
<proteinExistence type="inferred from homology"/>
<keyword evidence="6 9" id="KW-0418">Kinase</keyword>
<evidence type="ECO:0000256" key="2">
    <source>
        <dbReference type="ARBA" id="ARBA00022571"/>
    </source>
</evidence>
<keyword evidence="9" id="KW-0963">Cytoplasm</keyword>
<protein>
    <recommendedName>
        <fullName evidence="9">Acetylglutamate kinase</fullName>
        <ecNumber evidence="9">2.7.2.8</ecNumber>
    </recommendedName>
    <alternativeName>
        <fullName evidence="9">N-acetyl-L-glutamate 5-phosphotransferase</fullName>
    </alternativeName>
    <alternativeName>
        <fullName evidence="9">NAG kinase</fullName>
        <shortName evidence="9">NAGK</shortName>
    </alternativeName>
</protein>
<dbReference type="RefSeq" id="WP_144847742.1">
    <property type="nucleotide sequence ID" value="NZ_VNJI01000015.1"/>
</dbReference>
<keyword evidence="3 9" id="KW-0028">Amino-acid biosynthesis</keyword>
<comment type="caution">
    <text evidence="11">The sequence shown here is derived from an EMBL/GenBank/DDBJ whole genome shotgun (WGS) entry which is preliminary data.</text>
</comment>
<dbReference type="PIRSF" id="PIRSF000728">
    <property type="entry name" value="NAGK"/>
    <property type="match status" value="1"/>
</dbReference>
<keyword evidence="7 9" id="KW-0067">ATP-binding</keyword>
<evidence type="ECO:0000259" key="10">
    <source>
        <dbReference type="Pfam" id="PF00696"/>
    </source>
</evidence>
<dbReference type="GO" id="GO:0005524">
    <property type="term" value="F:ATP binding"/>
    <property type="evidence" value="ECO:0007669"/>
    <property type="project" value="UniProtKB-UniRule"/>
</dbReference>
<dbReference type="InterPro" id="IPR001048">
    <property type="entry name" value="Asp/Glu/Uridylate_kinase"/>
</dbReference>
<comment type="subcellular location">
    <subcellularLocation>
        <location evidence="9">Cytoplasm</location>
    </subcellularLocation>
</comment>
<accession>A0A559KB69</accession>
<keyword evidence="2 9" id="KW-0055">Arginine biosynthesis</keyword>
<dbReference type="Proteomes" id="UP000317036">
    <property type="component" value="Unassembled WGS sequence"/>
</dbReference>
<evidence type="ECO:0000256" key="9">
    <source>
        <dbReference type="HAMAP-Rule" id="MF_00082"/>
    </source>
</evidence>
<feature type="binding site" evidence="9">
    <location>
        <position position="63"/>
    </location>
    <ligand>
        <name>substrate</name>
    </ligand>
</feature>
<evidence type="ECO:0000256" key="3">
    <source>
        <dbReference type="ARBA" id="ARBA00022605"/>
    </source>
</evidence>
<feature type="site" description="Transition state stabilizer" evidence="9">
    <location>
        <position position="8"/>
    </location>
</feature>
<evidence type="ECO:0000313" key="12">
    <source>
        <dbReference type="Proteomes" id="UP000317036"/>
    </source>
</evidence>
<dbReference type="InterPro" id="IPR037528">
    <property type="entry name" value="ArgB"/>
</dbReference>
<dbReference type="FunFam" id="3.40.1160.10:FF:000004">
    <property type="entry name" value="Acetylglutamate kinase"/>
    <property type="match status" value="1"/>
</dbReference>
<dbReference type="CDD" id="cd04238">
    <property type="entry name" value="AAK_NAGK-like"/>
    <property type="match status" value="1"/>
</dbReference>
<feature type="site" description="Transition state stabilizer" evidence="9">
    <location>
        <position position="221"/>
    </location>
</feature>
<dbReference type="GO" id="GO:0042450">
    <property type="term" value="P:L-arginine biosynthetic process via ornithine"/>
    <property type="evidence" value="ECO:0007669"/>
    <property type="project" value="UniProtKB-UniRule"/>
</dbReference>
<dbReference type="NCBIfam" id="TIGR00761">
    <property type="entry name" value="argB"/>
    <property type="match status" value="1"/>
</dbReference>
<feature type="binding site" evidence="9">
    <location>
        <position position="158"/>
    </location>
    <ligand>
        <name>substrate</name>
    </ligand>
</feature>
<dbReference type="PANTHER" id="PTHR23342">
    <property type="entry name" value="N-ACETYLGLUTAMATE SYNTHASE"/>
    <property type="match status" value="1"/>
</dbReference>
<reference evidence="11 12" key="1">
    <citation type="submission" date="2019-07" db="EMBL/GenBank/DDBJ databases">
        <authorList>
            <person name="Kim J."/>
        </authorList>
    </citation>
    <scope>NUCLEOTIDE SEQUENCE [LARGE SCALE GENOMIC DNA]</scope>
    <source>
        <strain evidence="11 12">JC52</strain>
    </source>
</reference>
<evidence type="ECO:0000256" key="4">
    <source>
        <dbReference type="ARBA" id="ARBA00022679"/>
    </source>
</evidence>
<evidence type="ECO:0000256" key="5">
    <source>
        <dbReference type="ARBA" id="ARBA00022741"/>
    </source>
</evidence>
<comment type="function">
    <text evidence="9">Catalyzes the ATP-dependent phosphorylation of N-acetyl-L-glutamate.</text>
</comment>
<dbReference type="UniPathway" id="UPA00068">
    <property type="reaction ID" value="UER00107"/>
</dbReference>
<comment type="catalytic activity">
    <reaction evidence="8 9">
        <text>N-acetyl-L-glutamate + ATP = N-acetyl-L-glutamyl 5-phosphate + ADP</text>
        <dbReference type="Rhea" id="RHEA:14629"/>
        <dbReference type="ChEBI" id="CHEBI:30616"/>
        <dbReference type="ChEBI" id="CHEBI:44337"/>
        <dbReference type="ChEBI" id="CHEBI:57936"/>
        <dbReference type="ChEBI" id="CHEBI:456216"/>
        <dbReference type="EC" id="2.7.2.8"/>
    </reaction>
</comment>
<comment type="similarity">
    <text evidence="9">Belongs to the acetylglutamate kinase family. ArgB subfamily.</text>
</comment>
<dbReference type="GO" id="GO:0003991">
    <property type="term" value="F:acetylglutamate kinase activity"/>
    <property type="evidence" value="ECO:0007669"/>
    <property type="project" value="UniProtKB-UniRule"/>
</dbReference>
<dbReference type="Gene3D" id="3.40.1160.10">
    <property type="entry name" value="Acetylglutamate kinase-like"/>
    <property type="match status" value="1"/>
</dbReference>
<evidence type="ECO:0000256" key="1">
    <source>
        <dbReference type="ARBA" id="ARBA00004828"/>
    </source>
</evidence>
<dbReference type="EC" id="2.7.2.8" evidence="9"/>
<dbReference type="Pfam" id="PF00696">
    <property type="entry name" value="AA_kinase"/>
    <property type="match status" value="1"/>
</dbReference>
<dbReference type="InterPro" id="IPR036393">
    <property type="entry name" value="AceGlu_kinase-like_sf"/>
</dbReference>
<gene>
    <name evidence="9 11" type="primary">argB</name>
    <name evidence="11" type="ORF">FPZ49_14300</name>
</gene>
<name>A0A559KB69_9BACL</name>
<comment type="pathway">
    <text evidence="1 9">Amino-acid biosynthesis; L-arginine biosynthesis; N(2)-acetyl-L-ornithine from L-glutamate: step 2/4.</text>
</comment>
<evidence type="ECO:0000256" key="7">
    <source>
        <dbReference type="ARBA" id="ARBA00022840"/>
    </source>
</evidence>
<feature type="binding site" evidence="9">
    <location>
        <begin position="41"/>
        <end position="42"/>
    </location>
    <ligand>
        <name>substrate</name>
    </ligand>
</feature>
<dbReference type="GO" id="GO:0005737">
    <property type="term" value="C:cytoplasm"/>
    <property type="evidence" value="ECO:0007669"/>
    <property type="project" value="UniProtKB-SubCell"/>
</dbReference>
<evidence type="ECO:0000256" key="8">
    <source>
        <dbReference type="ARBA" id="ARBA00048141"/>
    </source>
</evidence>
<dbReference type="InterPro" id="IPR004662">
    <property type="entry name" value="AcgluKinase_fam"/>
</dbReference>